<feature type="compositionally biased region" description="Low complexity" evidence="13">
    <location>
        <begin position="8"/>
        <end position="20"/>
    </location>
</feature>
<protein>
    <recommendedName>
        <fullName evidence="12">Replication restart protein PriA</fullName>
    </recommendedName>
    <alternativeName>
        <fullName evidence="12">ATP-dependent DNA helicase PriA</fullName>
        <ecNumber evidence="12">5.6.2.4</ecNumber>
    </alternativeName>
    <alternativeName>
        <fullName evidence="12">DNA 3'-5' helicase PriA</fullName>
    </alternativeName>
</protein>
<evidence type="ECO:0000256" key="4">
    <source>
        <dbReference type="ARBA" id="ARBA00022741"/>
    </source>
</evidence>
<dbReference type="InterPro" id="IPR001650">
    <property type="entry name" value="Helicase_C-like"/>
</dbReference>
<dbReference type="PANTHER" id="PTHR30580:SF0">
    <property type="entry name" value="PRIMOSOMAL PROTEIN N"/>
    <property type="match status" value="1"/>
</dbReference>
<sequence length="785" mass="83507">MGRNPQSPGAGRAAGPGLLPGISSDAHKVIHNFGKNRRAYDSAALAADSRTLPPPSTVPAPSHASSVPATDPAGLPSAGAAARVSVAVQTPAHSAVGDLLSYESAVPLAPGTLVRVPLGAREVLGVVWDTPADAAPLPAGAAVRPVAGVLDGLAPLDPAWRRLVAFAARYYQRALGEVALAALPPQLRDLSPAQLARRLKRAPATAVGEAAASYAPDAFALSDEQRAATERIAAEPGPFLLYGSTGSGKTEVYLRSVQQALAARPGAQVLVMVPEINLTPQLEARFLARFAPLYGADSVVSLHSGMTNPQRLKSWLAAHAGQARIVLGTRMAVFASLPGLALIVVDEEHDASYKQQEGARYSARDLAIWRGREQGAKVILGSATPSLESWHASRPPEGGDPGGRYLRLHMPSRIGAGALPRVRLVDMSQQPRGAVFSPPLVAAITERVERGEQCLVLLNRRGFAPVLHCTECGWKSDCPHCSAHQVFHKIDRSLRCHHCGFAQRVPYACPGCGNPDIAPIGRGTEQLEEQLAQLLRNVITPERRAARVARIDADTTRAKGALEEQLAQVHAGEVDVLVGTQMVAKGHDFRRITLVAAVQPDGALFSSDFRAPERLFALLMQAAGRAGRDAGYVAAQGSPCEMWVQTFHADHAVYAALRRHDYPAFAARQLAERAEAAMPPFAFQALVRADARTQEVAQAFLGACSAAAREAALPGLEHVTLFPPVPLAIQRVANVERAQMLLESPSRAALQRFLAAWQPLLHACRADPAHRGLVRWLVDVDPLAI</sequence>
<dbReference type="SUPFAM" id="SSF52540">
    <property type="entry name" value="P-loop containing nucleoside triphosphate hydrolases"/>
    <property type="match status" value="1"/>
</dbReference>
<feature type="domain" description="Helicase ATP-binding" evidence="14">
    <location>
        <begin position="230"/>
        <end position="392"/>
    </location>
</feature>
<comment type="catalytic activity">
    <reaction evidence="12">
        <text>Couples ATP hydrolysis with the unwinding of duplex DNA by translocating in the 3'-5' direction.</text>
        <dbReference type="EC" id="5.6.2.4"/>
    </reaction>
</comment>
<dbReference type="GO" id="GO:0016887">
    <property type="term" value="F:ATP hydrolysis activity"/>
    <property type="evidence" value="ECO:0007669"/>
    <property type="project" value="RHEA"/>
</dbReference>
<dbReference type="GO" id="GO:0005524">
    <property type="term" value="F:ATP binding"/>
    <property type="evidence" value="ECO:0007669"/>
    <property type="project" value="UniProtKB-UniRule"/>
</dbReference>
<comment type="cofactor">
    <cofactor evidence="12">
        <name>Zn(2+)</name>
        <dbReference type="ChEBI" id="CHEBI:29105"/>
    </cofactor>
    <text evidence="12">Binds 2 zinc ions per subunit.</text>
</comment>
<keyword evidence="10 12" id="KW-0413">Isomerase</keyword>
<evidence type="ECO:0000256" key="10">
    <source>
        <dbReference type="ARBA" id="ARBA00023235"/>
    </source>
</evidence>
<reference evidence="16" key="1">
    <citation type="submission" date="2016-10" db="EMBL/GenBank/DDBJ databases">
        <authorList>
            <person name="Varghese N."/>
            <person name="Submissions S."/>
        </authorList>
    </citation>
    <scope>NUCLEOTIDE SEQUENCE [LARGE SCALE GENOMIC DNA]</scope>
    <source>
        <strain evidence="16">DSM 7481</strain>
    </source>
</reference>
<name>A0A1I1Y748_9BURK</name>
<dbReference type="GO" id="GO:0043138">
    <property type="term" value="F:3'-5' DNA helicase activity"/>
    <property type="evidence" value="ECO:0007669"/>
    <property type="project" value="UniProtKB-EC"/>
</dbReference>
<organism evidence="15 16">
    <name type="scientific">Paracidovorax konjaci</name>
    <dbReference type="NCBI Taxonomy" id="32040"/>
    <lineage>
        <taxon>Bacteria</taxon>
        <taxon>Pseudomonadati</taxon>
        <taxon>Pseudomonadota</taxon>
        <taxon>Betaproteobacteria</taxon>
        <taxon>Burkholderiales</taxon>
        <taxon>Comamonadaceae</taxon>
        <taxon>Paracidovorax</taxon>
    </lineage>
</organism>
<keyword evidence="8 12" id="KW-0067">ATP-binding</keyword>
<dbReference type="AlphaFoldDB" id="A0A1I1Y748"/>
<dbReference type="PROSITE" id="PS51192">
    <property type="entry name" value="HELICASE_ATP_BIND_1"/>
    <property type="match status" value="1"/>
</dbReference>
<dbReference type="FunFam" id="3.40.50.300:FF:000489">
    <property type="entry name" value="Primosome assembly protein PriA"/>
    <property type="match status" value="1"/>
</dbReference>
<dbReference type="Proteomes" id="UP000199517">
    <property type="component" value="Unassembled WGS sequence"/>
</dbReference>
<feature type="binding site" evidence="12">
    <location>
        <position position="499"/>
    </location>
    <ligand>
        <name>Zn(2+)</name>
        <dbReference type="ChEBI" id="CHEBI:29105"/>
        <label>2</label>
    </ligand>
</feature>
<evidence type="ECO:0000256" key="5">
    <source>
        <dbReference type="ARBA" id="ARBA00022801"/>
    </source>
</evidence>
<dbReference type="PANTHER" id="PTHR30580">
    <property type="entry name" value="PRIMOSOMAL PROTEIN N"/>
    <property type="match status" value="1"/>
</dbReference>
<dbReference type="InterPro" id="IPR005259">
    <property type="entry name" value="PriA"/>
</dbReference>
<dbReference type="InterPro" id="IPR041236">
    <property type="entry name" value="PriA_C"/>
</dbReference>
<keyword evidence="5 12" id="KW-0378">Hydrolase</keyword>
<keyword evidence="4 12" id="KW-0547">Nucleotide-binding</keyword>
<dbReference type="EC" id="5.6.2.4" evidence="12"/>
<keyword evidence="7 12" id="KW-0862">Zinc</keyword>
<comment type="function">
    <text evidence="12">Initiates the restart of stalled replication forks, which reloads the replicative helicase on sites other than the origin of replication. Recognizes and binds to abandoned replication forks and remodels them to uncover a helicase loading site. Promotes assembly of the primosome at these replication forks.</text>
</comment>
<dbReference type="Pfam" id="PF18074">
    <property type="entry name" value="PriA_C"/>
    <property type="match status" value="1"/>
</dbReference>
<dbReference type="GO" id="GO:1990077">
    <property type="term" value="C:primosome complex"/>
    <property type="evidence" value="ECO:0007669"/>
    <property type="project" value="UniProtKB-UniRule"/>
</dbReference>
<feature type="binding site" evidence="12">
    <location>
        <position position="469"/>
    </location>
    <ligand>
        <name>Zn(2+)</name>
        <dbReference type="ChEBI" id="CHEBI:29105"/>
        <label>1</label>
    </ligand>
</feature>
<comment type="catalytic activity">
    <reaction evidence="11 12">
        <text>ATP + H2O = ADP + phosphate + H(+)</text>
        <dbReference type="Rhea" id="RHEA:13065"/>
        <dbReference type="ChEBI" id="CHEBI:15377"/>
        <dbReference type="ChEBI" id="CHEBI:15378"/>
        <dbReference type="ChEBI" id="CHEBI:30616"/>
        <dbReference type="ChEBI" id="CHEBI:43474"/>
        <dbReference type="ChEBI" id="CHEBI:456216"/>
        <dbReference type="EC" id="5.6.2.4"/>
    </reaction>
</comment>
<evidence type="ECO:0000313" key="16">
    <source>
        <dbReference type="Proteomes" id="UP000199517"/>
    </source>
</evidence>
<dbReference type="InterPro" id="IPR042115">
    <property type="entry name" value="PriA_3primeBD_sf"/>
</dbReference>
<evidence type="ECO:0000256" key="7">
    <source>
        <dbReference type="ARBA" id="ARBA00022833"/>
    </source>
</evidence>
<dbReference type="Pfam" id="PF18319">
    <property type="entry name" value="Zn_ribbon_PriA"/>
    <property type="match status" value="1"/>
</dbReference>
<evidence type="ECO:0000256" key="12">
    <source>
        <dbReference type="HAMAP-Rule" id="MF_00983"/>
    </source>
</evidence>
<dbReference type="Pfam" id="PF00271">
    <property type="entry name" value="Helicase_C"/>
    <property type="match status" value="1"/>
</dbReference>
<evidence type="ECO:0000256" key="11">
    <source>
        <dbReference type="ARBA" id="ARBA00048988"/>
    </source>
</evidence>
<dbReference type="InterPro" id="IPR014001">
    <property type="entry name" value="Helicase_ATP-bd"/>
</dbReference>
<feature type="binding site" evidence="12">
    <location>
        <position position="509"/>
    </location>
    <ligand>
        <name>Zn(2+)</name>
        <dbReference type="ChEBI" id="CHEBI:29105"/>
        <label>1</label>
    </ligand>
</feature>
<keyword evidence="1 12" id="KW-0639">Primosome</keyword>
<gene>
    <name evidence="12" type="primary">priA</name>
    <name evidence="15" type="ORF">SAMN04489710_11632</name>
</gene>
<dbReference type="Pfam" id="PF17764">
    <property type="entry name" value="PriA_3primeBD"/>
    <property type="match status" value="1"/>
</dbReference>
<evidence type="ECO:0000256" key="1">
    <source>
        <dbReference type="ARBA" id="ARBA00022515"/>
    </source>
</evidence>
<dbReference type="SMART" id="SM00487">
    <property type="entry name" value="DEXDc"/>
    <property type="match status" value="1"/>
</dbReference>
<feature type="binding site" evidence="12">
    <location>
        <position position="496"/>
    </location>
    <ligand>
        <name>Zn(2+)</name>
        <dbReference type="ChEBI" id="CHEBI:29105"/>
        <label>2</label>
    </ligand>
</feature>
<dbReference type="NCBIfam" id="TIGR00595">
    <property type="entry name" value="priA"/>
    <property type="match status" value="1"/>
</dbReference>
<keyword evidence="16" id="KW-1185">Reference proteome</keyword>
<evidence type="ECO:0000256" key="2">
    <source>
        <dbReference type="ARBA" id="ARBA00022705"/>
    </source>
</evidence>
<feature type="region of interest" description="Disordered" evidence="13">
    <location>
        <begin position="1"/>
        <end position="20"/>
    </location>
</feature>
<dbReference type="EMBL" id="FOMQ01000016">
    <property type="protein sequence ID" value="SFE15437.1"/>
    <property type="molecule type" value="Genomic_DNA"/>
</dbReference>
<dbReference type="GO" id="GO:0006269">
    <property type="term" value="P:DNA replication, synthesis of primer"/>
    <property type="evidence" value="ECO:0007669"/>
    <property type="project" value="UniProtKB-KW"/>
</dbReference>
<keyword evidence="3 12" id="KW-0479">Metal-binding</keyword>
<dbReference type="InterPro" id="IPR027417">
    <property type="entry name" value="P-loop_NTPase"/>
</dbReference>
<dbReference type="GO" id="GO:0006302">
    <property type="term" value="P:double-strand break repair"/>
    <property type="evidence" value="ECO:0007669"/>
    <property type="project" value="InterPro"/>
</dbReference>
<keyword evidence="6 12" id="KW-0347">Helicase</keyword>
<comment type="similarity">
    <text evidence="12">Belongs to the helicase family. PriA subfamily.</text>
</comment>
<evidence type="ECO:0000256" key="3">
    <source>
        <dbReference type="ARBA" id="ARBA00022723"/>
    </source>
</evidence>
<proteinExistence type="inferred from homology"/>
<keyword evidence="2 12" id="KW-0235">DNA replication</keyword>
<feature type="binding site" evidence="12">
    <location>
        <position position="512"/>
    </location>
    <ligand>
        <name>Zn(2+)</name>
        <dbReference type="ChEBI" id="CHEBI:29105"/>
        <label>1</label>
    </ligand>
</feature>
<evidence type="ECO:0000256" key="8">
    <source>
        <dbReference type="ARBA" id="ARBA00022840"/>
    </source>
</evidence>
<dbReference type="Pfam" id="PF00270">
    <property type="entry name" value="DEAD"/>
    <property type="match status" value="1"/>
</dbReference>
<evidence type="ECO:0000259" key="14">
    <source>
        <dbReference type="PROSITE" id="PS51192"/>
    </source>
</evidence>
<keyword evidence="9 12" id="KW-0238">DNA-binding</keyword>
<dbReference type="Gene3D" id="3.40.1440.60">
    <property type="entry name" value="PriA, 3(prime) DNA-binding domain"/>
    <property type="match status" value="1"/>
</dbReference>
<feature type="region of interest" description="Disordered" evidence="13">
    <location>
        <begin position="50"/>
        <end position="75"/>
    </location>
</feature>
<evidence type="ECO:0000256" key="6">
    <source>
        <dbReference type="ARBA" id="ARBA00022806"/>
    </source>
</evidence>
<dbReference type="GO" id="GO:0008270">
    <property type="term" value="F:zinc ion binding"/>
    <property type="evidence" value="ECO:0007669"/>
    <property type="project" value="UniProtKB-UniRule"/>
</dbReference>
<dbReference type="HAMAP" id="MF_00983">
    <property type="entry name" value="PriA"/>
    <property type="match status" value="1"/>
</dbReference>
<dbReference type="GO" id="GO:0006270">
    <property type="term" value="P:DNA replication initiation"/>
    <property type="evidence" value="ECO:0007669"/>
    <property type="project" value="TreeGrafter"/>
</dbReference>
<accession>A0A1I1Y748</accession>
<dbReference type="SMART" id="SM00490">
    <property type="entry name" value="HELICc"/>
    <property type="match status" value="1"/>
</dbReference>
<dbReference type="InterPro" id="IPR040498">
    <property type="entry name" value="PriA_CRR"/>
</dbReference>
<dbReference type="STRING" id="32040.SAMN04489710_11632"/>
<feature type="binding site" evidence="12">
    <location>
        <position position="478"/>
    </location>
    <ligand>
        <name>Zn(2+)</name>
        <dbReference type="ChEBI" id="CHEBI:29105"/>
        <label>2</label>
    </ligand>
</feature>
<evidence type="ECO:0000313" key="15">
    <source>
        <dbReference type="EMBL" id="SFE15437.1"/>
    </source>
</evidence>
<feature type="binding site" evidence="12">
    <location>
        <position position="472"/>
    </location>
    <ligand>
        <name>Zn(2+)</name>
        <dbReference type="ChEBI" id="CHEBI:29105"/>
        <label>1</label>
    </ligand>
</feature>
<dbReference type="GO" id="GO:0006310">
    <property type="term" value="P:DNA recombination"/>
    <property type="evidence" value="ECO:0007669"/>
    <property type="project" value="InterPro"/>
</dbReference>
<dbReference type="Gene3D" id="3.40.50.300">
    <property type="entry name" value="P-loop containing nucleotide triphosphate hydrolases"/>
    <property type="match status" value="2"/>
</dbReference>
<feature type="binding site" evidence="12">
    <location>
        <position position="481"/>
    </location>
    <ligand>
        <name>Zn(2+)</name>
        <dbReference type="ChEBI" id="CHEBI:29105"/>
        <label>2</label>
    </ligand>
</feature>
<dbReference type="InterPro" id="IPR041222">
    <property type="entry name" value="PriA_3primeBD"/>
</dbReference>
<comment type="subunit">
    <text evidence="12">Component of the replication restart primosome.</text>
</comment>
<dbReference type="GO" id="GO:0003677">
    <property type="term" value="F:DNA binding"/>
    <property type="evidence" value="ECO:0007669"/>
    <property type="project" value="UniProtKB-UniRule"/>
</dbReference>
<evidence type="ECO:0000256" key="13">
    <source>
        <dbReference type="SAM" id="MobiDB-lite"/>
    </source>
</evidence>
<dbReference type="InterPro" id="IPR011545">
    <property type="entry name" value="DEAD/DEAH_box_helicase_dom"/>
</dbReference>
<evidence type="ECO:0000256" key="9">
    <source>
        <dbReference type="ARBA" id="ARBA00023125"/>
    </source>
</evidence>